<evidence type="ECO:0000256" key="2">
    <source>
        <dbReference type="ARBA" id="ARBA00008000"/>
    </source>
</evidence>
<evidence type="ECO:0000256" key="1">
    <source>
        <dbReference type="ARBA" id="ARBA00001974"/>
    </source>
</evidence>
<sequence length="461" mass="49200">MAHQTLIKDFEALLGAENVFSSEADRISYAYDAAVLQPVIPAFVVRPTTKELLGNCVKKLYDNGITMTVRGAGTNLSGGTIPDTSETVVVLTTALTKILEINADDLYAVVEPGVITAHFAAAVAQKNLFYPPDPGSQSVSTIGGNIAENAGGLRGLKYGVTKDYVMGVEFFDATGEIVKSGSRTVKCVTGYNLAGLMIQSEGTLGIFSEAVLKLVPPPKASKALMAVFADVQNAADAVAGIIAAHVVPCTLEFLDNNTIVRVDDFTRAGLPREAGAILLIELDGHPAQVADDAAAVEKVLQANHATAVHVPKDAEEKLKLWEARRLALPVLARCRPTTVLEDATVPRSQIPAMVKAVNDIAAKYKLDVGTFGHAGDGNLHPTFLCDRRDADEFKRVEEAIDEMFDTAIKLKGTLSGEHGIGTAKAKWMEKETSRGTILFSQRLRRALDPKGLLNPTKLVGI</sequence>
<dbReference type="Pfam" id="PF01565">
    <property type="entry name" value="FAD_binding_4"/>
    <property type="match status" value="1"/>
</dbReference>
<comment type="cofactor">
    <cofactor evidence="1">
        <name>FAD</name>
        <dbReference type="ChEBI" id="CHEBI:57692"/>
    </cofactor>
</comment>
<dbReference type="PANTHER" id="PTHR42934:SF2">
    <property type="entry name" value="GLYCOLATE OXIDASE SUBUNIT GLCD"/>
    <property type="match status" value="1"/>
</dbReference>
<gene>
    <name evidence="7" type="ORF">CAY53_06355</name>
</gene>
<dbReference type="Gene3D" id="3.30.465.10">
    <property type="match status" value="1"/>
</dbReference>
<proteinExistence type="inferred from homology"/>
<evidence type="ECO:0000313" key="7">
    <source>
        <dbReference type="EMBL" id="AVD71151.1"/>
    </source>
</evidence>
<dbReference type="Gene3D" id="1.10.45.10">
    <property type="entry name" value="Vanillyl-alcohol Oxidase, Chain A, domain 4"/>
    <property type="match status" value="1"/>
</dbReference>
<dbReference type="AlphaFoldDB" id="A0A2L1GN87"/>
<dbReference type="Pfam" id="PF02913">
    <property type="entry name" value="FAD-oxidase_C"/>
    <property type="match status" value="1"/>
</dbReference>
<keyword evidence="5" id="KW-0560">Oxidoreductase</keyword>
<feature type="domain" description="FAD-binding PCMH-type" evidence="6">
    <location>
        <begin position="36"/>
        <end position="217"/>
    </location>
</feature>
<dbReference type="InterPro" id="IPR016166">
    <property type="entry name" value="FAD-bd_PCMH"/>
</dbReference>
<dbReference type="PROSITE" id="PS51387">
    <property type="entry name" value="FAD_PCMH"/>
    <property type="match status" value="1"/>
</dbReference>
<protein>
    <submittedName>
        <fullName evidence="7">Glycolate oxidase subunit GlcD</fullName>
    </submittedName>
</protein>
<dbReference type="InterPro" id="IPR004113">
    <property type="entry name" value="FAD-bd_oxidored_4_C"/>
</dbReference>
<dbReference type="FunFam" id="3.30.70.2740:FF:000001">
    <property type="entry name" value="D-lactate dehydrogenase mitochondrial"/>
    <property type="match status" value="1"/>
</dbReference>
<dbReference type="RefSeq" id="WP_104936425.1">
    <property type="nucleotide sequence ID" value="NZ_CP021255.1"/>
</dbReference>
<keyword evidence="3" id="KW-0285">Flavoprotein</keyword>
<keyword evidence="8" id="KW-1185">Reference proteome</keyword>
<dbReference type="GO" id="GO:0071949">
    <property type="term" value="F:FAD binding"/>
    <property type="evidence" value="ECO:0007669"/>
    <property type="project" value="InterPro"/>
</dbReference>
<dbReference type="PANTHER" id="PTHR42934">
    <property type="entry name" value="GLYCOLATE OXIDASE SUBUNIT GLCD"/>
    <property type="match status" value="1"/>
</dbReference>
<dbReference type="EMBL" id="CP021255">
    <property type="protein sequence ID" value="AVD71151.1"/>
    <property type="molecule type" value="Genomic_DNA"/>
</dbReference>
<dbReference type="Proteomes" id="UP000239867">
    <property type="component" value="Chromosome"/>
</dbReference>
<reference evidence="7 8" key="1">
    <citation type="journal article" date="2018" name="MBio">
        <title>Insights into the evolution of host association through the isolation and characterization of a novel human periodontal pathobiont, Desulfobulbus oralis.</title>
        <authorList>
            <person name="Cross K.L."/>
            <person name="Chirania P."/>
            <person name="Xiong W."/>
            <person name="Beall C.J."/>
            <person name="Elkins J.G."/>
            <person name="Giannone R.J."/>
            <person name="Griffen A.L."/>
            <person name="Guss A.M."/>
            <person name="Hettich R.L."/>
            <person name="Joshi S.S."/>
            <person name="Mokrzan E.M."/>
            <person name="Martin R.K."/>
            <person name="Zhulin I.B."/>
            <person name="Leys E.J."/>
            <person name="Podar M."/>
        </authorList>
    </citation>
    <scope>NUCLEOTIDE SEQUENCE [LARGE SCALE GENOMIC DNA]</scope>
    <source>
        <strain evidence="7 8">ORNL</strain>
    </source>
</reference>
<dbReference type="OrthoDB" id="9811557at2"/>
<dbReference type="InterPro" id="IPR016169">
    <property type="entry name" value="FAD-bd_PCMH_sub2"/>
</dbReference>
<evidence type="ECO:0000256" key="5">
    <source>
        <dbReference type="ARBA" id="ARBA00023002"/>
    </source>
</evidence>
<dbReference type="Gene3D" id="3.30.70.2740">
    <property type="match status" value="1"/>
</dbReference>
<dbReference type="InterPro" id="IPR036318">
    <property type="entry name" value="FAD-bd_PCMH-like_sf"/>
</dbReference>
<comment type="similarity">
    <text evidence="2">Belongs to the FAD-binding oxidoreductase/transferase type 4 family.</text>
</comment>
<evidence type="ECO:0000259" key="6">
    <source>
        <dbReference type="PROSITE" id="PS51387"/>
    </source>
</evidence>
<dbReference type="InterPro" id="IPR051914">
    <property type="entry name" value="FAD-linked_OxidoTrans_Type4"/>
</dbReference>
<dbReference type="SUPFAM" id="SSF56176">
    <property type="entry name" value="FAD-binding/transporter-associated domain-like"/>
    <property type="match status" value="1"/>
</dbReference>
<dbReference type="InterPro" id="IPR006094">
    <property type="entry name" value="Oxid_FAD_bind_N"/>
</dbReference>
<dbReference type="GO" id="GO:0016491">
    <property type="term" value="F:oxidoreductase activity"/>
    <property type="evidence" value="ECO:0007669"/>
    <property type="project" value="UniProtKB-KW"/>
</dbReference>
<dbReference type="InterPro" id="IPR016171">
    <property type="entry name" value="Vanillyl_alc_oxidase_C-sub2"/>
</dbReference>
<dbReference type="InterPro" id="IPR016164">
    <property type="entry name" value="FAD-linked_Oxase-like_C"/>
</dbReference>
<accession>A0A2L1GN87</accession>
<name>A0A2L1GN87_9BACT</name>
<keyword evidence="4" id="KW-0274">FAD</keyword>
<evidence type="ECO:0000313" key="8">
    <source>
        <dbReference type="Proteomes" id="UP000239867"/>
    </source>
</evidence>
<dbReference type="SUPFAM" id="SSF55103">
    <property type="entry name" value="FAD-linked oxidases, C-terminal domain"/>
    <property type="match status" value="1"/>
</dbReference>
<organism evidence="7 8">
    <name type="scientific">Desulfobulbus oralis</name>
    <dbReference type="NCBI Taxonomy" id="1986146"/>
    <lineage>
        <taxon>Bacteria</taxon>
        <taxon>Pseudomonadati</taxon>
        <taxon>Thermodesulfobacteriota</taxon>
        <taxon>Desulfobulbia</taxon>
        <taxon>Desulfobulbales</taxon>
        <taxon>Desulfobulbaceae</taxon>
        <taxon>Desulfobulbus</taxon>
    </lineage>
</organism>
<evidence type="ECO:0000256" key="4">
    <source>
        <dbReference type="ARBA" id="ARBA00022827"/>
    </source>
</evidence>
<dbReference type="KEGG" id="deo:CAY53_06355"/>
<evidence type="ECO:0000256" key="3">
    <source>
        <dbReference type="ARBA" id="ARBA00022630"/>
    </source>
</evidence>